<feature type="domain" description="DUF1023" evidence="1">
    <location>
        <begin position="333"/>
        <end position="508"/>
    </location>
</feature>
<dbReference type="Pfam" id="PF06259">
    <property type="entry name" value="Abhydrolase_8"/>
    <property type="match status" value="1"/>
</dbReference>
<comment type="caution">
    <text evidence="2">The sequence shown here is derived from an EMBL/GenBank/DDBJ whole genome shotgun (WGS) entry which is preliminary data.</text>
</comment>
<keyword evidence="3" id="KW-1185">Reference proteome</keyword>
<accession>A0ABS4Q464</accession>
<evidence type="ECO:0000313" key="3">
    <source>
        <dbReference type="Proteomes" id="UP000741013"/>
    </source>
</evidence>
<dbReference type="Proteomes" id="UP000741013">
    <property type="component" value="Unassembled WGS sequence"/>
</dbReference>
<dbReference type="EMBL" id="JAGGMS010000001">
    <property type="protein sequence ID" value="MBP2186472.1"/>
    <property type="molecule type" value="Genomic_DNA"/>
</dbReference>
<protein>
    <recommendedName>
        <fullName evidence="1">DUF1023 domain-containing protein</fullName>
    </recommendedName>
</protein>
<organism evidence="2 3">
    <name type="scientific">Amycolatopsis magusensis</name>
    <dbReference type="NCBI Taxonomy" id="882444"/>
    <lineage>
        <taxon>Bacteria</taxon>
        <taxon>Bacillati</taxon>
        <taxon>Actinomycetota</taxon>
        <taxon>Actinomycetes</taxon>
        <taxon>Pseudonocardiales</taxon>
        <taxon>Pseudonocardiaceae</taxon>
        <taxon>Amycolatopsis</taxon>
    </lineage>
</organism>
<evidence type="ECO:0000313" key="2">
    <source>
        <dbReference type="EMBL" id="MBP2186472.1"/>
    </source>
</evidence>
<dbReference type="InterPro" id="IPR029058">
    <property type="entry name" value="AB_hydrolase_fold"/>
</dbReference>
<gene>
    <name evidence="2" type="ORF">JOM49_007998</name>
</gene>
<dbReference type="InterPro" id="IPR010427">
    <property type="entry name" value="DUF1023"/>
</dbReference>
<dbReference type="SUPFAM" id="SSF53474">
    <property type="entry name" value="alpha/beta-Hydrolases"/>
    <property type="match status" value="1"/>
</dbReference>
<evidence type="ECO:0000259" key="1">
    <source>
        <dbReference type="Pfam" id="PF06259"/>
    </source>
</evidence>
<reference evidence="2 3" key="1">
    <citation type="submission" date="2021-03" db="EMBL/GenBank/DDBJ databases">
        <title>Sequencing the genomes of 1000 actinobacteria strains.</title>
        <authorList>
            <person name="Klenk H.-P."/>
        </authorList>
    </citation>
    <scope>NUCLEOTIDE SEQUENCE [LARGE SCALE GENOMIC DNA]</scope>
    <source>
        <strain evidence="2 3">DSM 45510</strain>
    </source>
</reference>
<name>A0ABS4Q464_9PSEU</name>
<sequence length="575" mass="59940">MVSWADILRWDPAPTQNAVGTLNGEYLKLVAASDELRTVSGVDGWSGPAAEVALSRVTELVDGTEELAAELGAARRAFGDVGDAITGVVHGREELLQIAKKQNFTISADGSVTDLGPPAGTPPEHAEAVAAERQRIAAELADRVAQVIRQAEDIDADGCAVLDRVLTGTTIDASGNDNSHTGLAAFGDAGFTVGGLSILSPPPDGATVAQNAGWWAALSPHQQRRLIHDLPELVGNRDGLPGTVRSEANLALVGKQRTSLQSARVDLQQQLAGLTNGPGHQNTRNVLQSEITKIDDKLAGLDSVDRMMLDPRTGQPRPDRQLLSLDMGGDRPQAAVATGDVDKAEHVGVFTPGMNSNVQHNMPGYVNDMAEVRGYANTLVGDVTTGDSVAMVTWLGYEPPTTRADDLDGLITGAPAEEGAEKLARFQEGINAARPDDPHLTALGHSYGSTTTGIALGQSHGVDDAVFFGSPGISPGHNPIFHVGDLNLPEGHAYNLAAEGDAVADAVPHSGRYGPHVSDMPGVNQLSTEANTGPLGPMIGSHGHSEYAVSDGVLATSEHNMAAIVSGHPEMAIPR</sequence>
<dbReference type="RefSeq" id="WP_209669569.1">
    <property type="nucleotide sequence ID" value="NZ_JAGGMS010000001.1"/>
</dbReference>
<proteinExistence type="predicted"/>